<evidence type="ECO:0000256" key="2">
    <source>
        <dbReference type="ARBA" id="ARBA00022777"/>
    </source>
</evidence>
<keyword evidence="2 6" id="KW-0418">Kinase</keyword>
<dbReference type="PANTHER" id="PTHR38710">
    <property type="entry name" value="WITH PUTATIVE URIDYL PYROPHOSPHORYLASE-RELATED"/>
    <property type="match status" value="1"/>
</dbReference>
<accession>A0ABT8R5B1</accession>
<organism evidence="6 7">
    <name type="scientific">Rhodocytophaga aerolata</name>
    <dbReference type="NCBI Taxonomy" id="455078"/>
    <lineage>
        <taxon>Bacteria</taxon>
        <taxon>Pseudomonadati</taxon>
        <taxon>Bacteroidota</taxon>
        <taxon>Cytophagia</taxon>
        <taxon>Cytophagales</taxon>
        <taxon>Rhodocytophagaceae</taxon>
        <taxon>Rhodocytophaga</taxon>
    </lineage>
</organism>
<evidence type="ECO:0000259" key="5">
    <source>
        <dbReference type="Pfam" id="PF08544"/>
    </source>
</evidence>
<dbReference type="SUPFAM" id="SSF54211">
    <property type="entry name" value="Ribosomal protein S5 domain 2-like"/>
    <property type="match status" value="1"/>
</dbReference>
<evidence type="ECO:0000256" key="3">
    <source>
        <dbReference type="ARBA" id="ARBA00022840"/>
    </source>
</evidence>
<evidence type="ECO:0000313" key="6">
    <source>
        <dbReference type="EMBL" id="MDO1447262.1"/>
    </source>
</evidence>
<dbReference type="GO" id="GO:0016301">
    <property type="term" value="F:kinase activity"/>
    <property type="evidence" value="ECO:0007669"/>
    <property type="project" value="UniProtKB-KW"/>
</dbReference>
<dbReference type="Gene3D" id="3.30.230.120">
    <property type="match status" value="1"/>
</dbReference>
<dbReference type="InterPro" id="IPR013750">
    <property type="entry name" value="GHMP_kinase_C_dom"/>
</dbReference>
<dbReference type="PANTHER" id="PTHR38710:SF1">
    <property type="entry name" value="WITH PUTATIVE URIDYL PYROPHOSPHORYLASE-RELATED"/>
    <property type="match status" value="1"/>
</dbReference>
<protein>
    <submittedName>
        <fullName evidence="6">GHMP kinase</fullName>
    </submittedName>
</protein>
<name>A0ABT8R5B1_9BACT</name>
<keyword evidence="2 6" id="KW-0808">Transferase</keyword>
<dbReference type="EMBL" id="JAUKPO010000006">
    <property type="protein sequence ID" value="MDO1447262.1"/>
    <property type="molecule type" value="Genomic_DNA"/>
</dbReference>
<dbReference type="RefSeq" id="WP_302038062.1">
    <property type="nucleotide sequence ID" value="NZ_JAUKPO010000006.1"/>
</dbReference>
<dbReference type="InterPro" id="IPR053034">
    <property type="entry name" value="Glucuronokinase-like"/>
</dbReference>
<sequence>MIIESRAYARAGLLGNPSDGYFGKTISIIVKNFGARISLYQSPELHIEPQEQDLTTYRNVYHLRESVSLTGYSGGIPLIKASIKKFVEYCESNNIRLSNKNFTVRYGSSIPRQVGLAGSSAIIIATLRALMQFYGVKIPLEVLPNVALSVEVDELGIHAGLQDRVAQSYEGCVYMNFDKAIMEEKKHGLYERLDPTLLPKLYIAYKTSLGKMSSGKVFNDLRSRFDKGDPHVVGTLSKIAGLAEEGRDAIIQNDHARLFHLINQNFDYRCQIMNISESNMELIQTARNCGASASFTGSGGSIIGMYTDDEMLNKLVVKLKDINARVIKPYIV</sequence>
<gene>
    <name evidence="6" type="ORF">Q0590_13410</name>
</gene>
<dbReference type="Pfam" id="PF08544">
    <property type="entry name" value="GHMP_kinases_C"/>
    <property type="match status" value="1"/>
</dbReference>
<evidence type="ECO:0000259" key="4">
    <source>
        <dbReference type="Pfam" id="PF00288"/>
    </source>
</evidence>
<dbReference type="Proteomes" id="UP001168528">
    <property type="component" value="Unassembled WGS sequence"/>
</dbReference>
<dbReference type="InterPro" id="IPR036554">
    <property type="entry name" value="GHMP_kinase_C_sf"/>
</dbReference>
<keyword evidence="3" id="KW-0067">ATP-binding</keyword>
<evidence type="ECO:0000313" key="7">
    <source>
        <dbReference type="Proteomes" id="UP001168528"/>
    </source>
</evidence>
<proteinExistence type="predicted"/>
<dbReference type="PRINTS" id="PR00959">
    <property type="entry name" value="MEVGALKINASE"/>
</dbReference>
<dbReference type="InterPro" id="IPR006204">
    <property type="entry name" value="GHMP_kinase_N_dom"/>
</dbReference>
<comment type="caution">
    <text evidence="6">The sequence shown here is derived from an EMBL/GenBank/DDBJ whole genome shotgun (WGS) entry which is preliminary data.</text>
</comment>
<feature type="domain" description="GHMP kinase N-terminal" evidence="4">
    <location>
        <begin position="84"/>
        <end position="171"/>
    </location>
</feature>
<dbReference type="SUPFAM" id="SSF55060">
    <property type="entry name" value="GHMP Kinase, C-terminal domain"/>
    <property type="match status" value="1"/>
</dbReference>
<keyword evidence="1" id="KW-0547">Nucleotide-binding</keyword>
<keyword evidence="7" id="KW-1185">Reference proteome</keyword>
<reference evidence="6" key="1">
    <citation type="submission" date="2023-07" db="EMBL/GenBank/DDBJ databases">
        <title>The genome sequence of Rhodocytophaga aerolata KACC 12507.</title>
        <authorList>
            <person name="Zhang X."/>
        </authorList>
    </citation>
    <scope>NUCLEOTIDE SEQUENCE</scope>
    <source>
        <strain evidence="6">KACC 12507</strain>
    </source>
</reference>
<feature type="domain" description="GHMP kinase C-terminal" evidence="5">
    <location>
        <begin position="248"/>
        <end position="314"/>
    </location>
</feature>
<dbReference type="InterPro" id="IPR020568">
    <property type="entry name" value="Ribosomal_Su5_D2-typ_SF"/>
</dbReference>
<dbReference type="Pfam" id="PF00288">
    <property type="entry name" value="GHMP_kinases_N"/>
    <property type="match status" value="1"/>
</dbReference>
<evidence type="ECO:0000256" key="1">
    <source>
        <dbReference type="ARBA" id="ARBA00022741"/>
    </source>
</evidence>